<evidence type="ECO:0000313" key="3">
    <source>
        <dbReference type="Proteomes" id="UP000294881"/>
    </source>
</evidence>
<dbReference type="EMBL" id="SLWL01000009">
    <property type="protein sequence ID" value="TCO12419.1"/>
    <property type="molecule type" value="Genomic_DNA"/>
</dbReference>
<dbReference type="AlphaFoldDB" id="A0A4R2GRC8"/>
<dbReference type="Proteomes" id="UP000294881">
    <property type="component" value="Unassembled WGS sequence"/>
</dbReference>
<feature type="transmembrane region" description="Helical" evidence="1">
    <location>
        <begin position="14"/>
        <end position="34"/>
    </location>
</feature>
<comment type="caution">
    <text evidence="2">The sequence shown here is derived from an EMBL/GenBank/DDBJ whole genome shotgun (WGS) entry which is preliminary data.</text>
</comment>
<gene>
    <name evidence="2" type="ORF">EV666_10966</name>
</gene>
<evidence type="ECO:0000313" key="2">
    <source>
        <dbReference type="EMBL" id="TCO12419.1"/>
    </source>
</evidence>
<proteinExistence type="predicted"/>
<evidence type="ECO:0000256" key="1">
    <source>
        <dbReference type="SAM" id="Phobius"/>
    </source>
</evidence>
<reference evidence="2 3" key="1">
    <citation type="submission" date="2019-03" db="EMBL/GenBank/DDBJ databases">
        <title>Genomic Encyclopedia of Type Strains, Phase IV (KMG-IV): sequencing the most valuable type-strain genomes for metagenomic binning, comparative biology and taxonomic classification.</title>
        <authorList>
            <person name="Goeker M."/>
        </authorList>
    </citation>
    <scope>NUCLEOTIDE SEQUENCE [LARGE SCALE GENOMIC DNA]</scope>
    <source>
        <strain evidence="2 3">DSM 22958</strain>
    </source>
</reference>
<name>A0A4R2GRC8_9HYPH</name>
<sequence>MSSAEELARLRTEYTHLLMLAIAASTYLAQAMIYPELPPKDMRRKAKAGGAVIPYDKLPADVILDIHATAKRSGFRP</sequence>
<protein>
    <submittedName>
        <fullName evidence="2">Uncharacterized protein</fullName>
    </submittedName>
</protein>
<organism evidence="2 3">
    <name type="scientific">Camelimonas lactis</name>
    <dbReference type="NCBI Taxonomy" id="659006"/>
    <lineage>
        <taxon>Bacteria</taxon>
        <taxon>Pseudomonadati</taxon>
        <taxon>Pseudomonadota</taxon>
        <taxon>Alphaproteobacteria</taxon>
        <taxon>Hyphomicrobiales</taxon>
        <taxon>Chelatococcaceae</taxon>
        <taxon>Camelimonas</taxon>
    </lineage>
</organism>
<keyword evidence="3" id="KW-1185">Reference proteome</keyword>
<accession>A0A4R2GRC8</accession>
<keyword evidence="1" id="KW-1133">Transmembrane helix</keyword>
<keyword evidence="1" id="KW-0812">Transmembrane</keyword>
<keyword evidence="1" id="KW-0472">Membrane</keyword>
<dbReference type="RefSeq" id="WP_132007536.1">
    <property type="nucleotide sequence ID" value="NZ_JBHUNN010000002.1"/>
</dbReference>